<comment type="similarity">
    <text evidence="1">Belongs to the metallophosphoesterase superfamily. YfcE family.</text>
</comment>
<dbReference type="PANTHER" id="PTHR42850">
    <property type="entry name" value="METALLOPHOSPHOESTERASE"/>
    <property type="match status" value="1"/>
</dbReference>
<organism evidence="3 4">
    <name type="scientific">Roseovarius faecimaris</name>
    <dbReference type="NCBI Taxonomy" id="2494550"/>
    <lineage>
        <taxon>Bacteria</taxon>
        <taxon>Pseudomonadati</taxon>
        <taxon>Pseudomonadota</taxon>
        <taxon>Alphaproteobacteria</taxon>
        <taxon>Rhodobacterales</taxon>
        <taxon>Roseobacteraceae</taxon>
        <taxon>Roseovarius</taxon>
    </lineage>
</organism>
<evidence type="ECO:0000313" key="3">
    <source>
        <dbReference type="EMBL" id="QGX98135.1"/>
    </source>
</evidence>
<dbReference type="SUPFAM" id="SSF56300">
    <property type="entry name" value="Metallo-dependent phosphatases"/>
    <property type="match status" value="1"/>
</dbReference>
<dbReference type="PANTHER" id="PTHR42850:SF2">
    <property type="entry name" value="BLL5683 PROTEIN"/>
    <property type="match status" value="1"/>
</dbReference>
<keyword evidence="4" id="KW-1185">Reference proteome</keyword>
<dbReference type="KEGG" id="rom:EI983_07520"/>
<evidence type="ECO:0000313" key="4">
    <source>
        <dbReference type="Proteomes" id="UP000428330"/>
    </source>
</evidence>
<dbReference type="InterPro" id="IPR024654">
    <property type="entry name" value="Calcineurin-like_PHP_lpxH"/>
</dbReference>
<dbReference type="GO" id="GO:0016791">
    <property type="term" value="F:phosphatase activity"/>
    <property type="evidence" value="ECO:0007669"/>
    <property type="project" value="TreeGrafter"/>
</dbReference>
<reference evidence="4" key="1">
    <citation type="submission" date="2018-12" db="EMBL/GenBank/DDBJ databases">
        <title>Complete genome sequence of Roseovarius sp. MME-070.</title>
        <authorList>
            <person name="Nam Y.-D."/>
            <person name="Kang J."/>
            <person name="Chung W.-H."/>
            <person name="Park Y.S."/>
        </authorList>
    </citation>
    <scope>NUCLEOTIDE SEQUENCE [LARGE SCALE GENOMIC DNA]</scope>
    <source>
        <strain evidence="4">MME-070</strain>
    </source>
</reference>
<sequence length="273" mass="29274">MKLRDLGESDAALLLFGGPYSNLQALDALFEVAGRLGIPPERMICTGDLVAYCADPAEVVARVRAAGIAVVAGNCEKQLAAYEQTCGCGFEAGSACDLLSAGWYAHADARLGAEERAWMGGLPDVISFGHHGRRMAVIHGGISDVSRFLWPTSPDGDFQEEIDIIQSLVSHTSCIFAGHSGLPFTRRIGEVDWINAGAIGLPPHNGAPQTRYALLQDGRITLHKLEYDHDAAARAMRQAGLTQGYDRALISGYWPSEDVLPPDLRRDALSAMG</sequence>
<dbReference type="CDD" id="cd00838">
    <property type="entry name" value="MPP_superfamily"/>
    <property type="match status" value="1"/>
</dbReference>
<protein>
    <submittedName>
        <fullName evidence="3">Metallophosphoesterase</fullName>
    </submittedName>
</protein>
<dbReference type="AlphaFoldDB" id="A0A6I6IN99"/>
<evidence type="ECO:0000256" key="1">
    <source>
        <dbReference type="ARBA" id="ARBA00008950"/>
    </source>
</evidence>
<dbReference type="GO" id="GO:0005737">
    <property type="term" value="C:cytoplasm"/>
    <property type="evidence" value="ECO:0007669"/>
    <property type="project" value="TreeGrafter"/>
</dbReference>
<dbReference type="InterPro" id="IPR029052">
    <property type="entry name" value="Metallo-depent_PP-like"/>
</dbReference>
<dbReference type="InterPro" id="IPR011152">
    <property type="entry name" value="Pesterase_MJ0912"/>
</dbReference>
<dbReference type="PIRSF" id="PIRSF000883">
    <property type="entry name" value="Pesterase_MJ0912"/>
    <property type="match status" value="1"/>
</dbReference>
<name>A0A6I6IN99_9RHOB</name>
<dbReference type="Proteomes" id="UP000428330">
    <property type="component" value="Chromosome"/>
</dbReference>
<dbReference type="EMBL" id="CP034348">
    <property type="protein sequence ID" value="QGX98135.1"/>
    <property type="molecule type" value="Genomic_DNA"/>
</dbReference>
<dbReference type="OrthoDB" id="9813918at2"/>
<gene>
    <name evidence="3" type="ORF">EI983_07520</name>
</gene>
<feature type="domain" description="Calcineurin-like phosphoesterase" evidence="2">
    <location>
        <begin position="40"/>
        <end position="215"/>
    </location>
</feature>
<dbReference type="InterPro" id="IPR050126">
    <property type="entry name" value="Ap4A_hydrolase"/>
</dbReference>
<accession>A0A6I6IN99</accession>
<dbReference type="Pfam" id="PF12850">
    <property type="entry name" value="Metallophos_2"/>
    <property type="match status" value="1"/>
</dbReference>
<proteinExistence type="inferred from homology"/>
<evidence type="ECO:0000259" key="2">
    <source>
        <dbReference type="Pfam" id="PF12850"/>
    </source>
</evidence>
<dbReference type="Gene3D" id="3.60.21.10">
    <property type="match status" value="1"/>
</dbReference>
<dbReference type="RefSeq" id="WP_157706767.1">
    <property type="nucleotide sequence ID" value="NZ_CP034348.1"/>
</dbReference>